<reference evidence="14 15" key="1">
    <citation type="submission" date="2021-04" db="EMBL/GenBank/DDBJ databases">
        <authorList>
            <person name="De Guttry C."/>
            <person name="Zahm M."/>
            <person name="Klopp C."/>
            <person name="Cabau C."/>
            <person name="Louis A."/>
            <person name="Berthelot C."/>
            <person name="Parey E."/>
            <person name="Roest Crollius H."/>
            <person name="Montfort J."/>
            <person name="Robinson-Rechavi M."/>
            <person name="Bucao C."/>
            <person name="Bouchez O."/>
            <person name="Gislard M."/>
            <person name="Lluch J."/>
            <person name="Milhes M."/>
            <person name="Lampietro C."/>
            <person name="Lopez Roques C."/>
            <person name="Donnadieu C."/>
            <person name="Braasch I."/>
            <person name="Desvignes T."/>
            <person name="Postlethwait J."/>
            <person name="Bobe J."/>
            <person name="Wedekind C."/>
            <person name="Guiguen Y."/>
        </authorList>
    </citation>
    <scope>NUCLEOTIDE SEQUENCE [LARGE SCALE GENOMIC DNA]</scope>
    <source>
        <strain evidence="14">Cs_M1</strain>
        <tissue evidence="14">Blood</tissue>
    </source>
</reference>
<dbReference type="Proteomes" id="UP001356427">
    <property type="component" value="Unassembled WGS sequence"/>
</dbReference>
<dbReference type="EMBL" id="JAGTTL010000013">
    <property type="protein sequence ID" value="KAK6314316.1"/>
    <property type="molecule type" value="Genomic_DNA"/>
</dbReference>
<protein>
    <recommendedName>
        <fullName evidence="5">Coatomer subunit epsilon</fullName>
    </recommendedName>
    <alternativeName>
        <fullName evidence="13">Epsilon-coat protein</fullName>
    </alternativeName>
</protein>
<evidence type="ECO:0000313" key="15">
    <source>
        <dbReference type="Proteomes" id="UP001356427"/>
    </source>
</evidence>
<evidence type="ECO:0000256" key="1">
    <source>
        <dbReference type="ARBA" id="ARBA00004255"/>
    </source>
</evidence>
<dbReference type="GO" id="GO:0006890">
    <property type="term" value="P:retrograde vesicle-mediated transport, Golgi to endoplasmic reticulum"/>
    <property type="evidence" value="ECO:0007669"/>
    <property type="project" value="InterPro"/>
</dbReference>
<dbReference type="Pfam" id="PF04733">
    <property type="entry name" value="Coatomer_E"/>
    <property type="match status" value="1"/>
</dbReference>
<accession>A0AAN8QWN1</accession>
<keyword evidence="15" id="KW-1185">Reference proteome</keyword>
<dbReference type="PANTHER" id="PTHR10805">
    <property type="entry name" value="COATOMER SUBUNIT EPSILON"/>
    <property type="match status" value="1"/>
</dbReference>
<dbReference type="Gene3D" id="1.25.40.10">
    <property type="entry name" value="Tetratricopeptide repeat domain"/>
    <property type="match status" value="1"/>
</dbReference>
<evidence type="ECO:0000256" key="6">
    <source>
        <dbReference type="ARBA" id="ARBA00022448"/>
    </source>
</evidence>
<dbReference type="GO" id="GO:0005198">
    <property type="term" value="F:structural molecule activity"/>
    <property type="evidence" value="ECO:0007669"/>
    <property type="project" value="InterPro"/>
</dbReference>
<dbReference type="GO" id="GO:0006891">
    <property type="term" value="P:intra-Golgi vesicle-mediated transport"/>
    <property type="evidence" value="ECO:0007669"/>
    <property type="project" value="TreeGrafter"/>
</dbReference>
<dbReference type="InterPro" id="IPR006822">
    <property type="entry name" value="Coatomer_esu"/>
</dbReference>
<dbReference type="InterPro" id="IPR011990">
    <property type="entry name" value="TPR-like_helical_dom_sf"/>
</dbReference>
<dbReference type="GO" id="GO:0000139">
    <property type="term" value="C:Golgi membrane"/>
    <property type="evidence" value="ECO:0007669"/>
    <property type="project" value="UniProtKB-SubCell"/>
</dbReference>
<keyword evidence="10" id="KW-0333">Golgi apparatus</keyword>
<evidence type="ECO:0000256" key="10">
    <source>
        <dbReference type="ARBA" id="ARBA00023034"/>
    </source>
</evidence>
<name>A0AAN8QWN1_9TELE</name>
<dbReference type="AlphaFoldDB" id="A0AAN8QWN1"/>
<comment type="similarity">
    <text evidence="3">Belongs to the COPE family.</text>
</comment>
<keyword evidence="6" id="KW-0813">Transport</keyword>
<evidence type="ECO:0000256" key="7">
    <source>
        <dbReference type="ARBA" id="ARBA00022490"/>
    </source>
</evidence>
<keyword evidence="8" id="KW-0931">ER-Golgi transport</keyword>
<keyword evidence="7" id="KW-0963">Cytoplasm</keyword>
<evidence type="ECO:0000256" key="13">
    <source>
        <dbReference type="ARBA" id="ARBA00031602"/>
    </source>
</evidence>
<evidence type="ECO:0000256" key="2">
    <source>
        <dbReference type="ARBA" id="ARBA00004347"/>
    </source>
</evidence>
<comment type="caution">
    <text evidence="14">The sequence shown here is derived from an EMBL/GenBank/DDBJ whole genome shotgun (WGS) entry which is preliminary data.</text>
</comment>
<sequence length="92" mass="10679">MDVIWTNGKNNYQQCINEAQKVKPSTPEKEVERDMFLYRAYIAQRKYAVVMDDVKASSSPELQAVKMFAEYRANEGKRDAIVAELDKKMTRV</sequence>
<keyword evidence="12" id="KW-0968">Cytoplasmic vesicle</keyword>
<evidence type="ECO:0000256" key="12">
    <source>
        <dbReference type="ARBA" id="ARBA00023329"/>
    </source>
</evidence>
<dbReference type="GO" id="GO:0030126">
    <property type="term" value="C:COPI vesicle coat"/>
    <property type="evidence" value="ECO:0007669"/>
    <property type="project" value="TreeGrafter"/>
</dbReference>
<evidence type="ECO:0000256" key="4">
    <source>
        <dbReference type="ARBA" id="ARBA00011775"/>
    </source>
</evidence>
<keyword evidence="11" id="KW-0472">Membrane</keyword>
<dbReference type="GO" id="GO:0015031">
    <property type="term" value="P:protein transport"/>
    <property type="evidence" value="ECO:0007669"/>
    <property type="project" value="UniProtKB-KW"/>
</dbReference>
<evidence type="ECO:0000256" key="11">
    <source>
        <dbReference type="ARBA" id="ARBA00023136"/>
    </source>
</evidence>
<evidence type="ECO:0000256" key="8">
    <source>
        <dbReference type="ARBA" id="ARBA00022892"/>
    </source>
</evidence>
<evidence type="ECO:0000256" key="3">
    <source>
        <dbReference type="ARBA" id="ARBA00008827"/>
    </source>
</evidence>
<evidence type="ECO:0000256" key="5">
    <source>
        <dbReference type="ARBA" id="ARBA00015828"/>
    </source>
</evidence>
<evidence type="ECO:0000256" key="9">
    <source>
        <dbReference type="ARBA" id="ARBA00022927"/>
    </source>
</evidence>
<gene>
    <name evidence="14" type="ORF">J4Q44_G00157750</name>
</gene>
<proteinExistence type="inferred from homology"/>
<keyword evidence="9" id="KW-0653">Protein transport</keyword>
<comment type="subcellular location">
    <subcellularLocation>
        <location evidence="2">Cytoplasmic vesicle</location>
        <location evidence="2">COPI-coated vesicle membrane</location>
        <topology evidence="2">Peripheral membrane protein</topology>
        <orientation evidence="2">Cytoplasmic side</orientation>
    </subcellularLocation>
    <subcellularLocation>
        <location evidence="1">Golgi apparatus membrane</location>
        <topology evidence="1">Peripheral membrane protein</topology>
        <orientation evidence="1">Cytoplasmic side</orientation>
    </subcellularLocation>
</comment>
<evidence type="ECO:0000313" key="14">
    <source>
        <dbReference type="EMBL" id="KAK6314316.1"/>
    </source>
</evidence>
<organism evidence="14 15">
    <name type="scientific">Coregonus suidteri</name>
    <dbReference type="NCBI Taxonomy" id="861788"/>
    <lineage>
        <taxon>Eukaryota</taxon>
        <taxon>Metazoa</taxon>
        <taxon>Chordata</taxon>
        <taxon>Craniata</taxon>
        <taxon>Vertebrata</taxon>
        <taxon>Euteleostomi</taxon>
        <taxon>Actinopterygii</taxon>
        <taxon>Neopterygii</taxon>
        <taxon>Teleostei</taxon>
        <taxon>Protacanthopterygii</taxon>
        <taxon>Salmoniformes</taxon>
        <taxon>Salmonidae</taxon>
        <taxon>Coregoninae</taxon>
        <taxon>Coregonus</taxon>
    </lineage>
</organism>
<comment type="subunit">
    <text evidence="4">Oligomeric complex that consists of at least the alpha, beta, beta', gamma, delta, epsilon and zeta subunits.</text>
</comment>
<dbReference type="GO" id="GO:0006888">
    <property type="term" value="P:endoplasmic reticulum to Golgi vesicle-mediated transport"/>
    <property type="evidence" value="ECO:0007669"/>
    <property type="project" value="TreeGrafter"/>
</dbReference>
<dbReference type="PANTHER" id="PTHR10805:SF0">
    <property type="entry name" value="COATOMER SUBUNIT EPSILON"/>
    <property type="match status" value="1"/>
</dbReference>